<evidence type="ECO:0008006" key="10">
    <source>
        <dbReference type="Google" id="ProtNLM"/>
    </source>
</evidence>
<organism evidence="8 9">
    <name type="scientific">Clonostachys rhizophaga</name>
    <dbReference type="NCBI Taxonomy" id="160324"/>
    <lineage>
        <taxon>Eukaryota</taxon>
        <taxon>Fungi</taxon>
        <taxon>Dikarya</taxon>
        <taxon>Ascomycota</taxon>
        <taxon>Pezizomycotina</taxon>
        <taxon>Sordariomycetes</taxon>
        <taxon>Hypocreomycetidae</taxon>
        <taxon>Hypocreales</taxon>
        <taxon>Bionectriaceae</taxon>
        <taxon>Clonostachys</taxon>
    </lineage>
</organism>
<sequence length="504" mass="57419">MSSLSLPTELTPKHLLYILGAVFLYWVLPLLYGLLFSPLRKVPGPFLARVTRLWEFHSLWKGHSNLDFISLHEKYGPVVRVAPNRYSFSRPEDVKTIYALGGKFFKSDFYSPMLTGDPLVDNVFPTIDDKEHRDRRRKISSLYTMSAMVTYEEAVDAMTTVLTKKLRQFANEGRQLHLPHFMQSYAFDVIGQITFNQNFGMMESECDRTGITKGVRRTLDYLSHIGLLPELHPWITLLRKAMGQSGKARALAVHTFSQIDRLREENVKPAENTEYTTFLQKLLDMQKSKKVTMVNIQDATGSNLGAGSDTTAITLSSSLYYLYKHPEKLAKLRHELDTMTAEGRISDPITFQEAQNMPYLQAVIKEGFRMHPAVGTILPRVVPKGGAKLAGINFPEGTHVGANSWVLHYDKDGFGPDPEVYRPERWLRSEVDGEAQNGMMFTFGGGSRACIGKNIGLLEVNKVLPQFVRQFNLVLDDKATMETYCSWFVYPTFHVRIKWREEVE</sequence>
<dbReference type="PRINTS" id="PR00385">
    <property type="entry name" value="P450"/>
</dbReference>
<evidence type="ECO:0000256" key="5">
    <source>
        <dbReference type="PIRSR" id="PIRSR602401-1"/>
    </source>
</evidence>
<dbReference type="PANTHER" id="PTHR24305">
    <property type="entry name" value="CYTOCHROME P450"/>
    <property type="match status" value="1"/>
</dbReference>
<evidence type="ECO:0000256" key="1">
    <source>
        <dbReference type="ARBA" id="ARBA00001971"/>
    </source>
</evidence>
<keyword evidence="7" id="KW-0812">Transmembrane</keyword>
<dbReference type="GO" id="GO:0004497">
    <property type="term" value="F:monooxygenase activity"/>
    <property type="evidence" value="ECO:0007669"/>
    <property type="project" value="UniProtKB-KW"/>
</dbReference>
<comment type="similarity">
    <text evidence="6">Belongs to the cytochrome P450 family.</text>
</comment>
<dbReference type="FunFam" id="1.10.630.10:FF:000050">
    <property type="entry name" value="Cytochrome P450 monooxygenase"/>
    <property type="match status" value="1"/>
</dbReference>
<dbReference type="AlphaFoldDB" id="A0A9N9VJI0"/>
<feature type="transmembrane region" description="Helical" evidence="7">
    <location>
        <begin position="15"/>
        <end position="35"/>
    </location>
</feature>
<dbReference type="PROSITE" id="PS00086">
    <property type="entry name" value="CYTOCHROME_P450"/>
    <property type="match status" value="1"/>
</dbReference>
<keyword evidence="7" id="KW-1133">Transmembrane helix</keyword>
<dbReference type="Pfam" id="PF00067">
    <property type="entry name" value="p450"/>
    <property type="match status" value="1"/>
</dbReference>
<feature type="binding site" description="axial binding residue" evidence="5">
    <location>
        <position position="450"/>
    </location>
    <ligand>
        <name>heme</name>
        <dbReference type="ChEBI" id="CHEBI:30413"/>
    </ligand>
    <ligandPart>
        <name>Fe</name>
        <dbReference type="ChEBI" id="CHEBI:18248"/>
    </ligandPart>
</feature>
<name>A0A9N9VJI0_9HYPO</name>
<evidence type="ECO:0000256" key="3">
    <source>
        <dbReference type="ARBA" id="ARBA00022723"/>
    </source>
</evidence>
<accession>A0A9N9VJI0</accession>
<evidence type="ECO:0000256" key="4">
    <source>
        <dbReference type="ARBA" id="ARBA00023004"/>
    </source>
</evidence>
<comment type="caution">
    <text evidence="8">The sequence shown here is derived from an EMBL/GenBank/DDBJ whole genome shotgun (WGS) entry which is preliminary data.</text>
</comment>
<reference evidence="8" key="1">
    <citation type="submission" date="2021-10" db="EMBL/GenBank/DDBJ databases">
        <authorList>
            <person name="Piombo E."/>
        </authorList>
    </citation>
    <scope>NUCLEOTIDE SEQUENCE</scope>
</reference>
<dbReference type="InterPro" id="IPR002401">
    <property type="entry name" value="Cyt_P450_E_grp-I"/>
</dbReference>
<dbReference type="InterPro" id="IPR050121">
    <property type="entry name" value="Cytochrome_P450_monoxygenase"/>
</dbReference>
<dbReference type="GO" id="GO:0005506">
    <property type="term" value="F:iron ion binding"/>
    <property type="evidence" value="ECO:0007669"/>
    <property type="project" value="InterPro"/>
</dbReference>
<dbReference type="CDD" id="cd11060">
    <property type="entry name" value="CYP57A1-like"/>
    <property type="match status" value="1"/>
</dbReference>
<dbReference type="Proteomes" id="UP000696573">
    <property type="component" value="Unassembled WGS sequence"/>
</dbReference>
<dbReference type="GO" id="GO:0016705">
    <property type="term" value="F:oxidoreductase activity, acting on paired donors, with incorporation or reduction of molecular oxygen"/>
    <property type="evidence" value="ECO:0007669"/>
    <property type="project" value="InterPro"/>
</dbReference>
<evidence type="ECO:0000256" key="7">
    <source>
        <dbReference type="SAM" id="Phobius"/>
    </source>
</evidence>
<keyword evidence="3 5" id="KW-0479">Metal-binding</keyword>
<gene>
    <name evidence="8" type="ORF">CRHIZ90672A_00015000</name>
</gene>
<keyword evidence="6" id="KW-0503">Monooxygenase</keyword>
<keyword evidence="7" id="KW-0472">Membrane</keyword>
<dbReference type="InterPro" id="IPR001128">
    <property type="entry name" value="Cyt_P450"/>
</dbReference>
<keyword evidence="6" id="KW-0560">Oxidoreductase</keyword>
<comment type="cofactor">
    <cofactor evidence="1 5">
        <name>heme</name>
        <dbReference type="ChEBI" id="CHEBI:30413"/>
    </cofactor>
</comment>
<dbReference type="Gene3D" id="1.10.630.10">
    <property type="entry name" value="Cytochrome P450"/>
    <property type="match status" value="1"/>
</dbReference>
<keyword evidence="4 5" id="KW-0408">Iron</keyword>
<evidence type="ECO:0000256" key="6">
    <source>
        <dbReference type="RuleBase" id="RU000461"/>
    </source>
</evidence>
<protein>
    <recommendedName>
        <fullName evidence="10">Cytochrome P450</fullName>
    </recommendedName>
</protein>
<dbReference type="PRINTS" id="PR00463">
    <property type="entry name" value="EP450I"/>
</dbReference>
<keyword evidence="2 5" id="KW-0349">Heme</keyword>
<dbReference type="EMBL" id="CABFNQ020000696">
    <property type="protein sequence ID" value="CAH0024484.1"/>
    <property type="molecule type" value="Genomic_DNA"/>
</dbReference>
<dbReference type="PANTHER" id="PTHR24305:SF190">
    <property type="entry name" value="P450, PUTATIVE (EUROFUNG)-RELATED"/>
    <property type="match status" value="1"/>
</dbReference>
<evidence type="ECO:0000313" key="8">
    <source>
        <dbReference type="EMBL" id="CAH0024484.1"/>
    </source>
</evidence>
<proteinExistence type="inferred from homology"/>
<dbReference type="InterPro" id="IPR017972">
    <property type="entry name" value="Cyt_P450_CS"/>
</dbReference>
<dbReference type="InterPro" id="IPR036396">
    <property type="entry name" value="Cyt_P450_sf"/>
</dbReference>
<dbReference type="GO" id="GO:0020037">
    <property type="term" value="F:heme binding"/>
    <property type="evidence" value="ECO:0007669"/>
    <property type="project" value="InterPro"/>
</dbReference>
<keyword evidence="9" id="KW-1185">Reference proteome</keyword>
<dbReference type="OrthoDB" id="3934656at2759"/>
<evidence type="ECO:0000256" key="2">
    <source>
        <dbReference type="ARBA" id="ARBA00022617"/>
    </source>
</evidence>
<evidence type="ECO:0000313" key="9">
    <source>
        <dbReference type="Proteomes" id="UP000696573"/>
    </source>
</evidence>
<dbReference type="SUPFAM" id="SSF48264">
    <property type="entry name" value="Cytochrome P450"/>
    <property type="match status" value="1"/>
</dbReference>